<protein>
    <submittedName>
        <fullName evidence="2">Uncharacterized protein</fullName>
    </submittedName>
</protein>
<keyword evidence="1" id="KW-0812">Transmembrane</keyword>
<feature type="transmembrane region" description="Helical" evidence="1">
    <location>
        <begin position="21"/>
        <end position="45"/>
    </location>
</feature>
<organism evidence="2 3">
    <name type="scientific">Poriferisphaera corsica</name>
    <dbReference type="NCBI Taxonomy" id="2528020"/>
    <lineage>
        <taxon>Bacteria</taxon>
        <taxon>Pseudomonadati</taxon>
        <taxon>Planctomycetota</taxon>
        <taxon>Phycisphaerae</taxon>
        <taxon>Phycisphaerales</taxon>
        <taxon>Phycisphaeraceae</taxon>
        <taxon>Poriferisphaera</taxon>
    </lineage>
</organism>
<proteinExistence type="predicted"/>
<keyword evidence="1" id="KW-0472">Membrane</keyword>
<evidence type="ECO:0000256" key="1">
    <source>
        <dbReference type="SAM" id="Phobius"/>
    </source>
</evidence>
<gene>
    <name evidence="2" type="ORF">KS4_07910</name>
</gene>
<keyword evidence="1" id="KW-1133">Transmembrane helix</keyword>
<accession>A0A517YRA9</accession>
<evidence type="ECO:0000313" key="2">
    <source>
        <dbReference type="EMBL" id="QDU32757.1"/>
    </source>
</evidence>
<name>A0A517YRA9_9BACT</name>
<keyword evidence="3" id="KW-1185">Reference proteome</keyword>
<dbReference type="EMBL" id="CP036425">
    <property type="protein sequence ID" value="QDU32757.1"/>
    <property type="molecule type" value="Genomic_DNA"/>
</dbReference>
<dbReference type="Proteomes" id="UP000317369">
    <property type="component" value="Chromosome"/>
</dbReference>
<sequence>MSKHHAKKKRVHHKEPTRHKLLNAVLTNPVFWATSIIVFLIAVAMM</sequence>
<dbReference type="AlphaFoldDB" id="A0A517YRA9"/>
<dbReference type="KEGG" id="pcor:KS4_07910"/>
<reference evidence="2 3" key="1">
    <citation type="submission" date="2019-02" db="EMBL/GenBank/DDBJ databases">
        <title>Deep-cultivation of Planctomycetes and their phenomic and genomic characterization uncovers novel biology.</title>
        <authorList>
            <person name="Wiegand S."/>
            <person name="Jogler M."/>
            <person name="Boedeker C."/>
            <person name="Pinto D."/>
            <person name="Vollmers J."/>
            <person name="Rivas-Marin E."/>
            <person name="Kohn T."/>
            <person name="Peeters S.H."/>
            <person name="Heuer A."/>
            <person name="Rast P."/>
            <person name="Oberbeckmann S."/>
            <person name="Bunk B."/>
            <person name="Jeske O."/>
            <person name="Meyerdierks A."/>
            <person name="Storesund J.E."/>
            <person name="Kallscheuer N."/>
            <person name="Luecker S."/>
            <person name="Lage O.M."/>
            <person name="Pohl T."/>
            <person name="Merkel B.J."/>
            <person name="Hornburger P."/>
            <person name="Mueller R.-W."/>
            <person name="Bruemmer F."/>
            <person name="Labrenz M."/>
            <person name="Spormann A.M."/>
            <person name="Op den Camp H."/>
            <person name="Overmann J."/>
            <person name="Amann R."/>
            <person name="Jetten M.S.M."/>
            <person name="Mascher T."/>
            <person name="Medema M.H."/>
            <person name="Devos D.P."/>
            <person name="Kaster A.-K."/>
            <person name="Ovreas L."/>
            <person name="Rohde M."/>
            <person name="Galperin M.Y."/>
            <person name="Jogler C."/>
        </authorList>
    </citation>
    <scope>NUCLEOTIDE SEQUENCE [LARGE SCALE GENOMIC DNA]</scope>
    <source>
        <strain evidence="2 3">KS4</strain>
    </source>
</reference>
<dbReference type="RefSeq" id="WP_200761538.1">
    <property type="nucleotide sequence ID" value="NZ_CP036425.1"/>
</dbReference>
<evidence type="ECO:0000313" key="3">
    <source>
        <dbReference type="Proteomes" id="UP000317369"/>
    </source>
</evidence>